<keyword evidence="3" id="KW-0238">DNA-binding</keyword>
<sequence length="143" mass="16421">MRSFKYIYTFNSKQNMDEENSKATLSEPQFALMRILWKNPDSNVAQIVELMRAVRPLAHTTIATMLMRLEKRGLVQTRKDGRQLIYTAAVTEDEVQKSMLAELLSSAFLGNAKALLNHLVHEEGLTEADLQDLRKQIKQKKTQ</sequence>
<keyword evidence="2" id="KW-0805">Transcription regulation</keyword>
<evidence type="ECO:0000313" key="6">
    <source>
        <dbReference type="Proteomes" id="UP001181355"/>
    </source>
</evidence>
<dbReference type="InterPro" id="IPR036388">
    <property type="entry name" value="WH-like_DNA-bd_sf"/>
</dbReference>
<accession>A0ABY9RKC5</accession>
<dbReference type="Gene3D" id="1.10.10.10">
    <property type="entry name" value="Winged helix-like DNA-binding domain superfamily/Winged helix DNA-binding domain"/>
    <property type="match status" value="1"/>
</dbReference>
<dbReference type="PIRSF" id="PIRSF019455">
    <property type="entry name" value="CopR_AtkY"/>
    <property type="match status" value="1"/>
</dbReference>
<protein>
    <submittedName>
        <fullName evidence="5">BlaI/MecI/CopY family transcriptional regulator</fullName>
    </submittedName>
</protein>
<dbReference type="EMBL" id="CP133720">
    <property type="protein sequence ID" value="WMW81120.1"/>
    <property type="molecule type" value="Genomic_DNA"/>
</dbReference>
<dbReference type="SUPFAM" id="SSF46785">
    <property type="entry name" value="Winged helix' DNA-binding domain"/>
    <property type="match status" value="1"/>
</dbReference>
<keyword evidence="4" id="KW-0804">Transcription</keyword>
<proteinExistence type="inferred from homology"/>
<evidence type="ECO:0000256" key="4">
    <source>
        <dbReference type="ARBA" id="ARBA00023163"/>
    </source>
</evidence>
<dbReference type="InterPro" id="IPR036390">
    <property type="entry name" value="WH_DNA-bd_sf"/>
</dbReference>
<evidence type="ECO:0000256" key="1">
    <source>
        <dbReference type="ARBA" id="ARBA00011046"/>
    </source>
</evidence>
<dbReference type="Proteomes" id="UP001181355">
    <property type="component" value="Chromosome"/>
</dbReference>
<keyword evidence="6" id="KW-1185">Reference proteome</keyword>
<gene>
    <name evidence="5" type="ORF">RF679_02270</name>
</gene>
<dbReference type="Pfam" id="PF03965">
    <property type="entry name" value="Penicillinase_R"/>
    <property type="match status" value="1"/>
</dbReference>
<evidence type="ECO:0000256" key="3">
    <source>
        <dbReference type="ARBA" id="ARBA00023125"/>
    </source>
</evidence>
<evidence type="ECO:0000256" key="2">
    <source>
        <dbReference type="ARBA" id="ARBA00023015"/>
    </source>
</evidence>
<evidence type="ECO:0000313" key="5">
    <source>
        <dbReference type="EMBL" id="WMW81120.1"/>
    </source>
</evidence>
<name>A0ABY9RKC5_9BURK</name>
<dbReference type="Gene3D" id="1.10.4040.10">
    <property type="entry name" value="Penicillinase repressor domain"/>
    <property type="match status" value="1"/>
</dbReference>
<dbReference type="RefSeq" id="WP_309482610.1">
    <property type="nucleotide sequence ID" value="NZ_CP133720.1"/>
</dbReference>
<dbReference type="InterPro" id="IPR005650">
    <property type="entry name" value="BlaI_family"/>
</dbReference>
<comment type="similarity">
    <text evidence="1">Belongs to the BlaI transcriptional regulatory family.</text>
</comment>
<organism evidence="5 6">
    <name type="scientific">Undibacterium cyanobacteriorum</name>
    <dbReference type="NCBI Taxonomy" id="3073561"/>
    <lineage>
        <taxon>Bacteria</taxon>
        <taxon>Pseudomonadati</taxon>
        <taxon>Pseudomonadota</taxon>
        <taxon>Betaproteobacteria</taxon>
        <taxon>Burkholderiales</taxon>
        <taxon>Oxalobacteraceae</taxon>
        <taxon>Undibacterium</taxon>
    </lineage>
</organism>
<reference evidence="5" key="1">
    <citation type="submission" date="2023-09" db="EMBL/GenBank/DDBJ databases">
        <title>Undibacterium sp. 20NA77.5 isolated from freshwater.</title>
        <authorList>
            <person name="Le V."/>
            <person name="Ko S.-R."/>
            <person name="Ahn C.-Y."/>
            <person name="Oh H.-M."/>
        </authorList>
    </citation>
    <scope>NUCLEOTIDE SEQUENCE</scope>
    <source>
        <strain evidence="5">20NA77.5</strain>
    </source>
</reference>